<proteinExistence type="predicted"/>
<reference evidence="1 2" key="1">
    <citation type="submission" date="2020-05" db="EMBL/GenBank/DDBJ databases">
        <title>DNA-SIP metagenomic assembled genomes.</title>
        <authorList>
            <person name="Yu J."/>
        </authorList>
    </citation>
    <scope>NUCLEOTIDE SEQUENCE [LARGE SCALE GENOMIC DNA]</scope>
    <source>
        <strain evidence="1">Bin5.27</strain>
    </source>
</reference>
<dbReference type="InterPro" id="IPR036614">
    <property type="entry name" value="RusA-like_sf"/>
</dbReference>
<dbReference type="Proteomes" id="UP000574690">
    <property type="component" value="Unassembled WGS sequence"/>
</dbReference>
<name>A0A850CC86_9ACTN</name>
<evidence type="ECO:0000313" key="2">
    <source>
        <dbReference type="Proteomes" id="UP000574690"/>
    </source>
</evidence>
<evidence type="ECO:0000313" key="1">
    <source>
        <dbReference type="EMBL" id="NUQ89594.1"/>
    </source>
</evidence>
<gene>
    <name evidence="1" type="ORF">HOQ43_14190</name>
</gene>
<accession>A0A850CC86</accession>
<organism evidence="1 2">
    <name type="scientific">Glycomyces artemisiae</name>
    <dbReference type="NCBI Taxonomy" id="1076443"/>
    <lineage>
        <taxon>Bacteria</taxon>
        <taxon>Bacillati</taxon>
        <taxon>Actinomycetota</taxon>
        <taxon>Actinomycetes</taxon>
        <taxon>Glycomycetales</taxon>
        <taxon>Glycomycetaceae</taxon>
        <taxon>Glycomyces</taxon>
    </lineage>
</organism>
<dbReference type="EMBL" id="JABFXE010000590">
    <property type="protein sequence ID" value="NUQ89594.1"/>
    <property type="molecule type" value="Genomic_DNA"/>
</dbReference>
<dbReference type="GO" id="GO:0000287">
    <property type="term" value="F:magnesium ion binding"/>
    <property type="evidence" value="ECO:0007669"/>
    <property type="project" value="InterPro"/>
</dbReference>
<protein>
    <recommendedName>
        <fullName evidence="3">Holliday junction resolvase RusA-like endonuclease</fullName>
    </recommendedName>
</protein>
<dbReference type="AlphaFoldDB" id="A0A850CC86"/>
<sequence>MTTTTAVELVLDDIVATRLVSGNRRIHHMVRAQVCAYWRKLAHDAAITAYGTADAGEAWHRRARIVITARFPDKRRRDVSNLYPYVAKPLVDGLIDARVLPDDDDLHVIGPDLRRDPDRGPHRLTIRIEDLA</sequence>
<dbReference type="GO" id="GO:0006281">
    <property type="term" value="P:DNA repair"/>
    <property type="evidence" value="ECO:0007669"/>
    <property type="project" value="InterPro"/>
</dbReference>
<evidence type="ECO:0008006" key="3">
    <source>
        <dbReference type="Google" id="ProtNLM"/>
    </source>
</evidence>
<comment type="caution">
    <text evidence="1">The sequence shown here is derived from an EMBL/GenBank/DDBJ whole genome shotgun (WGS) entry which is preliminary data.</text>
</comment>
<dbReference type="Gene3D" id="3.30.1330.70">
    <property type="entry name" value="Holliday junction resolvase RusA"/>
    <property type="match status" value="1"/>
</dbReference>
<dbReference type="GO" id="GO:0006310">
    <property type="term" value="P:DNA recombination"/>
    <property type="evidence" value="ECO:0007669"/>
    <property type="project" value="InterPro"/>
</dbReference>
<dbReference type="SUPFAM" id="SSF103084">
    <property type="entry name" value="Holliday junction resolvase RusA"/>
    <property type="match status" value="1"/>
</dbReference>